<dbReference type="Proteomes" id="UP000314986">
    <property type="component" value="Unassembled WGS sequence"/>
</dbReference>
<dbReference type="GO" id="GO:0047498">
    <property type="term" value="F:calcium-dependent phospholipase A2 activity"/>
    <property type="evidence" value="ECO:0007669"/>
    <property type="project" value="TreeGrafter"/>
</dbReference>
<feature type="binding site" evidence="4">
    <location>
        <position position="67"/>
    </location>
    <ligand>
        <name>Ca(2+)</name>
        <dbReference type="ChEBI" id="CHEBI:29108"/>
    </ligand>
</feature>
<evidence type="ECO:0000256" key="2">
    <source>
        <dbReference type="ARBA" id="ARBA00022525"/>
    </source>
</evidence>
<dbReference type="Pfam" id="PF00068">
    <property type="entry name" value="Phospholip_A2_1"/>
    <property type="match status" value="1"/>
</dbReference>
<feature type="binding site" evidence="4">
    <location>
        <position position="69"/>
    </location>
    <ligand>
        <name>Ca(2+)</name>
        <dbReference type="ChEBI" id="CHEBI:29108"/>
    </ligand>
</feature>
<protein>
    <recommendedName>
        <fullName evidence="8">Phospholipase A2-like central domain-containing protein</fullName>
    </recommendedName>
</protein>
<keyword evidence="4" id="KW-0106">Calcium</keyword>
<evidence type="ECO:0000256" key="4">
    <source>
        <dbReference type="PIRSR" id="PIRSR601211-2"/>
    </source>
</evidence>
<reference evidence="9" key="5">
    <citation type="submission" date="2025-09" db="UniProtKB">
        <authorList>
            <consortium name="Ensembl"/>
        </authorList>
    </citation>
    <scope>IDENTIFICATION</scope>
</reference>
<feature type="domain" description="Phospholipase A2-like central" evidence="8">
    <location>
        <begin position="39"/>
        <end position="129"/>
    </location>
</feature>
<dbReference type="STRING" id="7868.ENSCMIP00000004237"/>
<dbReference type="Ensembl" id="ENSCMIT00000004398.1">
    <property type="protein sequence ID" value="ENSCMIP00000004237.1"/>
    <property type="gene ID" value="ENSCMIG00000002526.1"/>
</dbReference>
<name>A0A4W3GMA3_CALMI</name>
<reference evidence="10" key="1">
    <citation type="journal article" date="2006" name="Science">
        <title>Ancient noncoding elements conserved in the human genome.</title>
        <authorList>
            <person name="Venkatesh B."/>
            <person name="Kirkness E.F."/>
            <person name="Loh Y.H."/>
            <person name="Halpern A.L."/>
            <person name="Lee A.P."/>
            <person name="Johnson J."/>
            <person name="Dandona N."/>
            <person name="Viswanathan L.D."/>
            <person name="Tay A."/>
            <person name="Venter J.C."/>
            <person name="Strausberg R.L."/>
            <person name="Brenner S."/>
        </authorList>
    </citation>
    <scope>NUCLEOTIDE SEQUENCE [LARGE SCALE GENOMIC DNA]</scope>
</reference>
<comment type="subcellular location">
    <subcellularLocation>
        <location evidence="1">Secreted</location>
    </subcellularLocation>
</comment>
<evidence type="ECO:0000256" key="1">
    <source>
        <dbReference type="ARBA" id="ARBA00004613"/>
    </source>
</evidence>
<dbReference type="InParanoid" id="A0A4W3GMA3"/>
<dbReference type="SUPFAM" id="SSF48619">
    <property type="entry name" value="Phospholipase A2, PLA2"/>
    <property type="match status" value="1"/>
</dbReference>
<dbReference type="Gene3D" id="1.20.90.10">
    <property type="entry name" value="Phospholipase A2 domain"/>
    <property type="match status" value="1"/>
</dbReference>
<dbReference type="GO" id="GO:0005543">
    <property type="term" value="F:phospholipid binding"/>
    <property type="evidence" value="ECO:0007669"/>
    <property type="project" value="TreeGrafter"/>
</dbReference>
<feature type="chain" id="PRO_5021383747" description="Phospholipase A2-like central domain-containing protein" evidence="7">
    <location>
        <begin position="21"/>
        <end position="129"/>
    </location>
</feature>
<evidence type="ECO:0000256" key="5">
    <source>
        <dbReference type="PIRSR" id="PIRSR601211-3"/>
    </source>
</evidence>
<dbReference type="SMART" id="SM00085">
    <property type="entry name" value="PA2c"/>
    <property type="match status" value="1"/>
</dbReference>
<evidence type="ECO:0000256" key="6">
    <source>
        <dbReference type="RuleBase" id="RU003654"/>
    </source>
</evidence>
<keyword evidence="3 5" id="KW-1015">Disulfide bond</keyword>
<evidence type="ECO:0000313" key="9">
    <source>
        <dbReference type="Ensembl" id="ENSCMIP00000004237.1"/>
    </source>
</evidence>
<feature type="disulfide bond" evidence="5">
    <location>
        <begin position="68"/>
        <end position="84"/>
    </location>
</feature>
<dbReference type="GO" id="GO:0050482">
    <property type="term" value="P:arachidonate secretion"/>
    <property type="evidence" value="ECO:0007669"/>
    <property type="project" value="InterPro"/>
</dbReference>
<evidence type="ECO:0000256" key="3">
    <source>
        <dbReference type="ARBA" id="ARBA00023157"/>
    </source>
</evidence>
<organism evidence="9 10">
    <name type="scientific">Callorhinchus milii</name>
    <name type="common">Ghost shark</name>
    <dbReference type="NCBI Taxonomy" id="7868"/>
    <lineage>
        <taxon>Eukaryota</taxon>
        <taxon>Metazoa</taxon>
        <taxon>Chordata</taxon>
        <taxon>Craniata</taxon>
        <taxon>Vertebrata</taxon>
        <taxon>Chondrichthyes</taxon>
        <taxon>Holocephali</taxon>
        <taxon>Chimaeriformes</taxon>
        <taxon>Callorhinchidae</taxon>
        <taxon>Callorhinchus</taxon>
    </lineage>
</organism>
<feature type="binding site" evidence="4">
    <location>
        <position position="88"/>
    </location>
    <ligand>
        <name>Ca(2+)</name>
        <dbReference type="ChEBI" id="CHEBI:29108"/>
    </ligand>
</feature>
<keyword evidence="2" id="KW-0964">Secreted</keyword>
<dbReference type="GO" id="GO:0016042">
    <property type="term" value="P:lipid catabolic process"/>
    <property type="evidence" value="ECO:0007669"/>
    <property type="project" value="InterPro"/>
</dbReference>
<dbReference type="GO" id="GO:0006644">
    <property type="term" value="P:phospholipid metabolic process"/>
    <property type="evidence" value="ECO:0007669"/>
    <property type="project" value="InterPro"/>
</dbReference>
<evidence type="ECO:0000259" key="8">
    <source>
        <dbReference type="SMART" id="SM00085"/>
    </source>
</evidence>
<comment type="cofactor">
    <cofactor evidence="4">
        <name>Ca(2+)</name>
        <dbReference type="ChEBI" id="CHEBI:29108"/>
    </cofactor>
    <text evidence="4">Binds 1 Ca(2+) ion per subunit.</text>
</comment>
<reference evidence="10" key="2">
    <citation type="journal article" date="2007" name="PLoS Biol.">
        <title>Survey sequencing and comparative analysis of the elephant shark (Callorhinchus milii) genome.</title>
        <authorList>
            <person name="Venkatesh B."/>
            <person name="Kirkness E.F."/>
            <person name="Loh Y.H."/>
            <person name="Halpern A.L."/>
            <person name="Lee A.P."/>
            <person name="Johnson J."/>
            <person name="Dandona N."/>
            <person name="Viswanathan L.D."/>
            <person name="Tay A."/>
            <person name="Venter J.C."/>
            <person name="Strausberg R.L."/>
            <person name="Brenner S."/>
        </authorList>
    </citation>
    <scope>NUCLEOTIDE SEQUENCE [LARGE SCALE GENOMIC DNA]</scope>
</reference>
<reference evidence="10" key="3">
    <citation type="journal article" date="2014" name="Nature">
        <title>Elephant shark genome provides unique insights into gnathostome evolution.</title>
        <authorList>
            <consortium name="International Elephant Shark Genome Sequencing Consortium"/>
            <person name="Venkatesh B."/>
            <person name="Lee A.P."/>
            <person name="Ravi V."/>
            <person name="Maurya A.K."/>
            <person name="Lian M.M."/>
            <person name="Swann J.B."/>
            <person name="Ohta Y."/>
            <person name="Flajnik M.F."/>
            <person name="Sutoh Y."/>
            <person name="Kasahara M."/>
            <person name="Hoon S."/>
            <person name="Gangu V."/>
            <person name="Roy S.W."/>
            <person name="Irimia M."/>
            <person name="Korzh V."/>
            <person name="Kondrychyn I."/>
            <person name="Lim Z.W."/>
            <person name="Tay B.H."/>
            <person name="Tohari S."/>
            <person name="Kong K.W."/>
            <person name="Ho S."/>
            <person name="Lorente-Galdos B."/>
            <person name="Quilez J."/>
            <person name="Marques-Bonet T."/>
            <person name="Raney B.J."/>
            <person name="Ingham P.W."/>
            <person name="Tay A."/>
            <person name="Hillier L.W."/>
            <person name="Minx P."/>
            <person name="Boehm T."/>
            <person name="Wilson R.K."/>
            <person name="Brenner S."/>
            <person name="Warren W.C."/>
        </authorList>
    </citation>
    <scope>NUCLEOTIDE SEQUENCE [LARGE SCALE GENOMIC DNA]</scope>
</reference>
<accession>A0A4W3GMA3</accession>
<reference evidence="9" key="4">
    <citation type="submission" date="2025-08" db="UniProtKB">
        <authorList>
            <consortium name="Ensembl"/>
        </authorList>
    </citation>
    <scope>IDENTIFICATION</scope>
</reference>
<feature type="signal peptide" evidence="7">
    <location>
        <begin position="1"/>
        <end position="20"/>
    </location>
</feature>
<evidence type="ECO:0000256" key="7">
    <source>
        <dbReference type="SAM" id="SignalP"/>
    </source>
</evidence>
<dbReference type="GO" id="GO:0005509">
    <property type="term" value="F:calcium ion binding"/>
    <property type="evidence" value="ECO:0007669"/>
    <property type="project" value="InterPro"/>
</dbReference>
<sequence>MYPLLFHLFLLYQVMPLLICVDPQEKSGSLYSRNISRRSVLDIAFVLWCYKNHYSFSIYQVNGYGCYCGRGGDGIPLDEFDRCCFTHDCCYDRALHTSCWKGTSIYLKPNYSQCKLGRAECPEWSDPSQ</sequence>
<evidence type="ECO:0000313" key="10">
    <source>
        <dbReference type="Proteomes" id="UP000314986"/>
    </source>
</evidence>
<dbReference type="PANTHER" id="PTHR11716:SF4">
    <property type="entry name" value="GROUP 10 SECRETORY PHOSPHOLIPASE A2"/>
    <property type="match status" value="1"/>
</dbReference>
<dbReference type="InterPro" id="IPR016090">
    <property type="entry name" value="PLA2-like_dom"/>
</dbReference>
<dbReference type="InterPro" id="IPR036444">
    <property type="entry name" value="PLipase_A2_dom_sf"/>
</dbReference>
<keyword evidence="4" id="KW-0479">Metal-binding</keyword>
<dbReference type="InterPro" id="IPR001211">
    <property type="entry name" value="PLA2"/>
</dbReference>
<dbReference type="PROSITE" id="PS00118">
    <property type="entry name" value="PA2_HIS"/>
    <property type="match status" value="1"/>
</dbReference>
<proteinExistence type="inferred from homology"/>
<feature type="binding site" evidence="4">
    <location>
        <position position="71"/>
    </location>
    <ligand>
        <name>Ca(2+)</name>
        <dbReference type="ChEBI" id="CHEBI:29108"/>
    </ligand>
</feature>
<dbReference type="GO" id="GO:0005576">
    <property type="term" value="C:extracellular region"/>
    <property type="evidence" value="ECO:0007669"/>
    <property type="project" value="UniProtKB-SubCell"/>
</dbReference>
<dbReference type="AlphaFoldDB" id="A0A4W3GMA3"/>
<keyword evidence="10" id="KW-1185">Reference proteome</keyword>
<keyword evidence="7" id="KW-0732">Signal</keyword>
<dbReference type="InterPro" id="IPR033113">
    <property type="entry name" value="PLA2_histidine"/>
</dbReference>
<dbReference type="PANTHER" id="PTHR11716">
    <property type="entry name" value="PHOSPHOLIPASE A2 FAMILY MEMBER"/>
    <property type="match status" value="1"/>
</dbReference>
<comment type="similarity">
    <text evidence="6">Belongs to the phospholipase A2 family.</text>
</comment>